<dbReference type="GO" id="GO:0004308">
    <property type="term" value="F:exo-alpha-sialidase activity"/>
    <property type="evidence" value="ECO:0007669"/>
    <property type="project" value="InterPro"/>
</dbReference>
<proteinExistence type="predicted"/>
<dbReference type="SUPFAM" id="SSF49899">
    <property type="entry name" value="Concanavalin A-like lectins/glucanases"/>
    <property type="match status" value="1"/>
</dbReference>
<evidence type="ECO:0000313" key="3">
    <source>
        <dbReference type="EMBL" id="RNE97189.1"/>
    </source>
</evidence>
<dbReference type="PRINTS" id="PR01803">
    <property type="entry name" value="TCSIALIDASE"/>
</dbReference>
<dbReference type="EMBL" id="MKKU01001164">
    <property type="protein sequence ID" value="RNE97189.1"/>
    <property type="molecule type" value="Genomic_DNA"/>
</dbReference>
<feature type="domain" description="Trans-sialidase C-terminal" evidence="2">
    <location>
        <begin position="1"/>
        <end position="116"/>
    </location>
</feature>
<dbReference type="RefSeq" id="XP_029223542.1">
    <property type="nucleotide sequence ID" value="XM_029376339.1"/>
</dbReference>
<feature type="region of interest" description="Disordered" evidence="1">
    <location>
        <begin position="133"/>
        <end position="165"/>
    </location>
</feature>
<sequence length="187" mass="19951">MNDTANTVLFGLSYTKERKWRFELHGTDAQESSGAWEPSKTYQVVLEMDGDEWFVYVDGVQVYASREEPPAEVTKIFESHRISHFYVGGDSAAAGAASIPHVTVTSVLLYNRVLYKDEVLKLSASKVTLPHAAAPGAASGPGSSPAAFKHTTGSRPSGKKRDGTVRGCGSRGMLLALLGLCGAAAVF</sequence>
<dbReference type="InterPro" id="IPR021287">
    <property type="entry name" value="Trans-sialidase_CS"/>
</dbReference>
<dbReference type="Proteomes" id="UP000284403">
    <property type="component" value="Unassembled WGS sequence"/>
</dbReference>
<keyword evidence="4" id="KW-1185">Reference proteome</keyword>
<dbReference type="Pfam" id="PF11052">
    <property type="entry name" value="Tr-sialidase_C"/>
    <property type="match status" value="1"/>
</dbReference>
<evidence type="ECO:0000259" key="2">
    <source>
        <dbReference type="Pfam" id="PF22925"/>
    </source>
</evidence>
<dbReference type="AlphaFoldDB" id="A0A422MVH4"/>
<accession>A0A422MVH4</accession>
<dbReference type="Gene3D" id="2.60.120.200">
    <property type="match status" value="1"/>
</dbReference>
<gene>
    <name evidence="3" type="ORF">Tco025E_09522</name>
</gene>
<comment type="caution">
    <text evidence="3">The sequence shown here is derived from an EMBL/GenBank/DDBJ whole genome shotgun (WGS) entry which is preliminary data.</text>
</comment>
<organism evidence="3 4">
    <name type="scientific">Trypanosoma conorhini</name>
    <dbReference type="NCBI Taxonomy" id="83891"/>
    <lineage>
        <taxon>Eukaryota</taxon>
        <taxon>Discoba</taxon>
        <taxon>Euglenozoa</taxon>
        <taxon>Kinetoplastea</taxon>
        <taxon>Metakinetoplastina</taxon>
        <taxon>Trypanosomatida</taxon>
        <taxon>Trypanosomatidae</taxon>
        <taxon>Trypanosoma</taxon>
    </lineage>
</organism>
<dbReference type="GeneID" id="40323133"/>
<dbReference type="InterPro" id="IPR055239">
    <property type="entry name" value="TS_C"/>
</dbReference>
<dbReference type="Pfam" id="PF22925">
    <property type="entry name" value="TS_C"/>
    <property type="match status" value="1"/>
</dbReference>
<dbReference type="InterPro" id="IPR008377">
    <property type="entry name" value="Sialidase_trypan"/>
</dbReference>
<evidence type="ECO:0000256" key="1">
    <source>
        <dbReference type="SAM" id="MobiDB-lite"/>
    </source>
</evidence>
<reference evidence="3 4" key="1">
    <citation type="journal article" date="2018" name="BMC Genomics">
        <title>Genomic comparison of Trypanosoma conorhini and Trypanosoma rangeli to Trypanosoma cruzi strains of high and low virulence.</title>
        <authorList>
            <person name="Bradwell K.R."/>
            <person name="Koparde V.N."/>
            <person name="Matveyev A.V."/>
            <person name="Serrano M.G."/>
            <person name="Alves J.M."/>
            <person name="Parikh H."/>
            <person name="Huang B."/>
            <person name="Lee V."/>
            <person name="Espinosa-Alvarez O."/>
            <person name="Ortiz P.A."/>
            <person name="Costa-Martins A.G."/>
            <person name="Teixeira M.M."/>
            <person name="Buck G.A."/>
        </authorList>
    </citation>
    <scope>NUCLEOTIDE SEQUENCE [LARGE SCALE GENOMIC DNA]</scope>
    <source>
        <strain evidence="3 4">025E</strain>
    </source>
</reference>
<dbReference type="OrthoDB" id="248615at2759"/>
<evidence type="ECO:0000313" key="4">
    <source>
        <dbReference type="Proteomes" id="UP000284403"/>
    </source>
</evidence>
<dbReference type="InterPro" id="IPR013320">
    <property type="entry name" value="ConA-like_dom_sf"/>
</dbReference>
<name>A0A422MVH4_9TRYP</name>
<feature type="compositionally biased region" description="Low complexity" evidence="1">
    <location>
        <begin position="133"/>
        <end position="147"/>
    </location>
</feature>
<protein>
    <submittedName>
        <fullName evidence="3">Trans-sialidase</fullName>
    </submittedName>
</protein>